<sequence length="153" mass="17587">MKTTILIALLLICKFSFEQSKDQRFVLVKPDMNKIEWLQSHKSYSSLYAYLVCHYDTIGPQKILGEKCDFSQQFKNRISYSQKECPVGVSSYQLTIPFTEVSEIKKLFALLFKSEDFVWSADSLSYTSQSGAGGTFEYKKVKNKIVSNILFTD</sequence>
<dbReference type="EMBL" id="JBDJNQ010000011">
    <property type="protein sequence ID" value="MEN5379781.1"/>
    <property type="molecule type" value="Genomic_DNA"/>
</dbReference>
<gene>
    <name evidence="1" type="ORF">ABE541_21120</name>
</gene>
<comment type="caution">
    <text evidence="1">The sequence shown here is derived from an EMBL/GenBank/DDBJ whole genome shotgun (WGS) entry which is preliminary data.</text>
</comment>
<keyword evidence="2" id="KW-1185">Reference proteome</keyword>
<protein>
    <submittedName>
        <fullName evidence="1">Uncharacterized protein</fullName>
    </submittedName>
</protein>
<accession>A0ABV0BYN8</accession>
<organism evidence="1 2">
    <name type="scientific">Sphingobacterium kitahiroshimense</name>
    <dbReference type="NCBI Taxonomy" id="470446"/>
    <lineage>
        <taxon>Bacteria</taxon>
        <taxon>Pseudomonadati</taxon>
        <taxon>Bacteroidota</taxon>
        <taxon>Sphingobacteriia</taxon>
        <taxon>Sphingobacteriales</taxon>
        <taxon>Sphingobacteriaceae</taxon>
        <taxon>Sphingobacterium</taxon>
    </lineage>
</organism>
<proteinExistence type="predicted"/>
<dbReference type="Proteomes" id="UP001409291">
    <property type="component" value="Unassembled WGS sequence"/>
</dbReference>
<dbReference type="RefSeq" id="WP_183914362.1">
    <property type="nucleotide sequence ID" value="NZ_JBDJLH010000001.1"/>
</dbReference>
<name>A0ABV0BYN8_9SPHI</name>
<evidence type="ECO:0000313" key="2">
    <source>
        <dbReference type="Proteomes" id="UP001409291"/>
    </source>
</evidence>
<evidence type="ECO:0000313" key="1">
    <source>
        <dbReference type="EMBL" id="MEN5379781.1"/>
    </source>
</evidence>
<reference evidence="1 2" key="1">
    <citation type="submission" date="2024-04" db="EMBL/GenBank/DDBJ databases">
        <title>WGS of bacteria from Torrens River.</title>
        <authorList>
            <person name="Wyrsch E.R."/>
            <person name="Drigo B."/>
        </authorList>
    </citation>
    <scope>NUCLEOTIDE SEQUENCE [LARGE SCALE GENOMIC DNA]</scope>
    <source>
        <strain evidence="1 2">TWI391</strain>
    </source>
</reference>